<dbReference type="PANTHER" id="PTHR34985">
    <property type="entry name" value="SLR0554 PROTEIN"/>
    <property type="match status" value="1"/>
</dbReference>
<feature type="domain" description="Virulence-associated protein E-like" evidence="1">
    <location>
        <begin position="124"/>
        <end position="328"/>
    </location>
</feature>
<dbReference type="Proteomes" id="UP000317624">
    <property type="component" value="Unassembled WGS sequence"/>
</dbReference>
<keyword evidence="3" id="KW-1185">Reference proteome</keyword>
<accession>A0A558BMX0</accession>
<name>A0A558BMX0_9BACT</name>
<sequence>MMRPMDTKPNEMASLSTMVETTASRRHKLRAIEDHLAQAYRFRYNVVKDVVEWGRLSESQTFCVLDSYHLNSLVRELEHAGHVIGADRLLRLLQSDFVPRVDPIQIYFESLPSIAGLKAIAALANTVTVEDPEEWEAFLTKWLVACVANVLALDGCQNHTCLVLIGGQGLYKTTWLNLLCPPSLSAQYLFTGKIDPDNKDTLSLLAENFLLNIDDQLAVLTGRSSDALKTLITLPAIKVRRPYAPLFTHLPRRASFMASVNESGFLTDSTGSRRFLPVHAQQIDIKAAKSADMDKVWAEAHTLFRQGYRYWFNAEEIEVLNARNDAFRHTTIEYEVVAKYLTPGSTQVTLAELKSELQRRSGLAVLADSKLGAALKQQQFSIAHPRTVGTGTARPRFYGVQWR</sequence>
<proteinExistence type="predicted"/>
<dbReference type="PANTHER" id="PTHR34985:SF1">
    <property type="entry name" value="SLR0554 PROTEIN"/>
    <property type="match status" value="1"/>
</dbReference>
<evidence type="ECO:0000313" key="3">
    <source>
        <dbReference type="Proteomes" id="UP000317624"/>
    </source>
</evidence>
<organism evidence="2 3">
    <name type="scientific">Hymenobacter setariae</name>
    <dbReference type="NCBI Taxonomy" id="2594794"/>
    <lineage>
        <taxon>Bacteria</taxon>
        <taxon>Pseudomonadati</taxon>
        <taxon>Bacteroidota</taxon>
        <taxon>Cytophagia</taxon>
        <taxon>Cytophagales</taxon>
        <taxon>Hymenobacteraceae</taxon>
        <taxon>Hymenobacter</taxon>
    </lineage>
</organism>
<reference evidence="2 3" key="1">
    <citation type="submission" date="2019-07" db="EMBL/GenBank/DDBJ databases">
        <title>Hymenobacter sp. straun FUR1 Genome sequencing and assembly.</title>
        <authorList>
            <person name="Chhetri G."/>
        </authorList>
    </citation>
    <scope>NUCLEOTIDE SEQUENCE [LARGE SCALE GENOMIC DNA]</scope>
    <source>
        <strain evidence="2 3">Fur1</strain>
    </source>
</reference>
<dbReference type="OrthoDB" id="9763644at2"/>
<dbReference type="InterPro" id="IPR007936">
    <property type="entry name" value="VapE-like_dom"/>
</dbReference>
<gene>
    <name evidence="2" type="ORF">FNT36_22115</name>
</gene>
<evidence type="ECO:0000259" key="1">
    <source>
        <dbReference type="Pfam" id="PF05272"/>
    </source>
</evidence>
<protein>
    <recommendedName>
        <fullName evidence="1">Virulence-associated protein E-like domain-containing protein</fullName>
    </recommendedName>
</protein>
<evidence type="ECO:0000313" key="2">
    <source>
        <dbReference type="EMBL" id="TVT37857.1"/>
    </source>
</evidence>
<dbReference type="AlphaFoldDB" id="A0A558BMX0"/>
<comment type="caution">
    <text evidence="2">The sequence shown here is derived from an EMBL/GenBank/DDBJ whole genome shotgun (WGS) entry which is preliminary data.</text>
</comment>
<dbReference type="Pfam" id="PF05272">
    <property type="entry name" value="VapE-like_dom"/>
    <property type="match status" value="1"/>
</dbReference>
<dbReference type="EMBL" id="VMRJ01000006">
    <property type="protein sequence ID" value="TVT37857.1"/>
    <property type="molecule type" value="Genomic_DNA"/>
</dbReference>